<evidence type="ECO:0000256" key="4">
    <source>
        <dbReference type="ARBA" id="ARBA00016244"/>
    </source>
</evidence>
<dbReference type="GO" id="GO:0009424">
    <property type="term" value="C:bacterial-type flagellum hook"/>
    <property type="evidence" value="ECO:0007669"/>
    <property type="project" value="InterPro"/>
</dbReference>
<comment type="caution">
    <text evidence="9">The sequence shown here is derived from an EMBL/GenBank/DDBJ whole genome shotgun (WGS) entry which is preliminary data.</text>
</comment>
<proteinExistence type="inferred from homology"/>
<keyword evidence="9" id="KW-0966">Cell projection</keyword>
<dbReference type="InterPro" id="IPR053927">
    <property type="entry name" value="FlgK_helical"/>
</dbReference>
<gene>
    <name evidence="9" type="primary">flgK</name>
    <name evidence="9" type="ORF">GJ688_13175</name>
</gene>
<dbReference type="PANTHER" id="PTHR30033:SF1">
    <property type="entry name" value="FLAGELLAR HOOK-ASSOCIATED PROTEIN 1"/>
    <property type="match status" value="1"/>
</dbReference>
<evidence type="ECO:0000256" key="5">
    <source>
        <dbReference type="ARBA" id="ARBA00022525"/>
    </source>
</evidence>
<dbReference type="PRINTS" id="PR01005">
    <property type="entry name" value="FLGHOOKAP1"/>
</dbReference>
<keyword evidence="9" id="KW-0969">Cilium</keyword>
<keyword evidence="9" id="KW-0282">Flagellum</keyword>
<dbReference type="NCBIfam" id="TIGR02492">
    <property type="entry name" value="flgK_ends"/>
    <property type="match status" value="1"/>
</dbReference>
<evidence type="ECO:0000313" key="9">
    <source>
        <dbReference type="EMBL" id="MTV49926.1"/>
    </source>
</evidence>
<evidence type="ECO:0000259" key="8">
    <source>
        <dbReference type="Pfam" id="PF22638"/>
    </source>
</evidence>
<protein>
    <recommendedName>
        <fullName evidence="4">Flagellar hook-associated protein 1</fullName>
    </recommendedName>
</protein>
<evidence type="ECO:0000256" key="6">
    <source>
        <dbReference type="ARBA" id="ARBA00023143"/>
    </source>
</evidence>
<dbReference type="AlphaFoldDB" id="A0A6I3SMD1"/>
<dbReference type="InterPro" id="IPR002371">
    <property type="entry name" value="FlgK"/>
</dbReference>
<dbReference type="InterPro" id="IPR010930">
    <property type="entry name" value="Flg_bb/hook_C_dom"/>
</dbReference>
<organism evidence="9 10">
    <name type="scientific">Heliobacterium mobile</name>
    <name type="common">Heliobacillus mobilis</name>
    <dbReference type="NCBI Taxonomy" id="28064"/>
    <lineage>
        <taxon>Bacteria</taxon>
        <taxon>Bacillati</taxon>
        <taxon>Bacillota</taxon>
        <taxon>Clostridia</taxon>
        <taxon>Eubacteriales</taxon>
        <taxon>Heliobacteriaceae</taxon>
        <taxon>Heliobacterium</taxon>
    </lineage>
</organism>
<dbReference type="SUPFAM" id="SSF64518">
    <property type="entry name" value="Phase 1 flagellin"/>
    <property type="match status" value="1"/>
</dbReference>
<comment type="subcellular location">
    <subcellularLocation>
        <location evidence="1">Bacterial flagellum</location>
    </subcellularLocation>
    <subcellularLocation>
        <location evidence="2">Secreted</location>
    </subcellularLocation>
</comment>
<evidence type="ECO:0000313" key="10">
    <source>
        <dbReference type="Proteomes" id="UP000430670"/>
    </source>
</evidence>
<dbReference type="GO" id="GO:0044780">
    <property type="term" value="P:bacterial-type flagellum assembly"/>
    <property type="evidence" value="ECO:0007669"/>
    <property type="project" value="InterPro"/>
</dbReference>
<dbReference type="Pfam" id="PF22638">
    <property type="entry name" value="FlgK_D1"/>
    <property type="match status" value="1"/>
</dbReference>
<reference evidence="9 10" key="1">
    <citation type="submission" date="2019-11" db="EMBL/GenBank/DDBJ databases">
        <title>Whole-genome sequence of a the green, strictly anaerobic photosynthetic bacterium Heliobacillus mobilis DSM 6151.</title>
        <authorList>
            <person name="Kyndt J.A."/>
            <person name="Meyer T.E."/>
        </authorList>
    </citation>
    <scope>NUCLEOTIDE SEQUENCE [LARGE SCALE GENOMIC DNA]</scope>
    <source>
        <strain evidence="9 10">DSM 6151</strain>
    </source>
</reference>
<evidence type="ECO:0000256" key="2">
    <source>
        <dbReference type="ARBA" id="ARBA00004613"/>
    </source>
</evidence>
<sequence>MTSTFFGLEIAKRGINANRIGLDVTGHNMSNVNTEGYSRQTIAMVTTPSLFAPSMHGVYGAAQIGTGVDVSEIRRYRDSFLDLNYRKEIRTLGSFSIKSNTLQQVQSLLSESEDKGLSSVMDQFWEAWEDVTPNTDSPTAARGVVVERGKALVETFQHISRQLDQMEQSLNNQLSQRVYDVNSYARQIAVLNGQIQTIEAGNADSSVQGGYRQNANDLRDQRDLLLDKLAKMANISVSEDASGMVDVSAGNGTLVYGTSCRQLVTYDAVDASNRALLEVKWDSGQDAYFSDGELRGILESRGTFVPSGKASLFGSDKFDWQIKGISGPSIDNLKSMHLTSAAPTGNYKFTITTAWQPLSATLNLPAKSFPFTTASTLALNYGGKTCNIFLNKNDNIGSFIDKVNAFTEETGIQARLAKTASAGGLQVIFNSIENVSASGAFTLALASAAGLLPGVPVVSGAWGSALSVQNGHNVAISLPSSAGLGVLSASVVGARVTLTDAGKNMNLITFDTGNMISSSGVTPFSAPVGTYEFQITKREGIIQDARRQLDELALVVVQTINEVHMAGVSESDLRNNPSLLRSDRRFFVDSSDLLSDPKSLSSIVVNPELTAATLACSKPSKTSSTNGTTVIGDNRNALALANLKYQKMRDFLTPESYDDFYRNFVGDLGVAGQEAKRMKDNQTTLTDNIQKQRDSVSSVSMDEEMTNMIRYQQAYNASARLVNAMDEMLDTIINRLGLVGR</sequence>
<keyword evidence="6" id="KW-0975">Bacterial flagellum</keyword>
<dbReference type="Proteomes" id="UP000430670">
    <property type="component" value="Unassembled WGS sequence"/>
</dbReference>
<dbReference type="GO" id="GO:0005576">
    <property type="term" value="C:extracellular region"/>
    <property type="evidence" value="ECO:0007669"/>
    <property type="project" value="UniProtKB-SubCell"/>
</dbReference>
<dbReference type="RefSeq" id="WP_155477022.1">
    <property type="nucleotide sequence ID" value="NZ_WNKU01000016.1"/>
</dbReference>
<evidence type="ECO:0000256" key="3">
    <source>
        <dbReference type="ARBA" id="ARBA00009677"/>
    </source>
</evidence>
<dbReference type="PANTHER" id="PTHR30033">
    <property type="entry name" value="FLAGELLAR HOOK-ASSOCIATED PROTEIN 1"/>
    <property type="match status" value="1"/>
</dbReference>
<dbReference type="GO" id="GO:0005198">
    <property type="term" value="F:structural molecule activity"/>
    <property type="evidence" value="ECO:0007669"/>
    <property type="project" value="InterPro"/>
</dbReference>
<accession>A0A6I3SMD1</accession>
<name>A0A6I3SMD1_HELMO</name>
<feature type="domain" description="Flagellar hook-associated protein FlgK helical" evidence="8">
    <location>
        <begin position="102"/>
        <end position="309"/>
    </location>
</feature>
<dbReference type="Pfam" id="PF06429">
    <property type="entry name" value="Flg_bbr_C"/>
    <property type="match status" value="1"/>
</dbReference>
<dbReference type="OrthoDB" id="9802553at2"/>
<feature type="domain" description="Flagellar basal-body/hook protein C-terminal" evidence="7">
    <location>
        <begin position="696"/>
        <end position="734"/>
    </location>
</feature>
<keyword evidence="5" id="KW-0964">Secreted</keyword>
<evidence type="ECO:0000256" key="1">
    <source>
        <dbReference type="ARBA" id="ARBA00004365"/>
    </source>
</evidence>
<keyword evidence="10" id="KW-1185">Reference proteome</keyword>
<dbReference type="EMBL" id="WNKU01000016">
    <property type="protein sequence ID" value="MTV49926.1"/>
    <property type="molecule type" value="Genomic_DNA"/>
</dbReference>
<comment type="similarity">
    <text evidence="3">Belongs to the flagella basal body rod proteins family.</text>
</comment>
<evidence type="ECO:0000259" key="7">
    <source>
        <dbReference type="Pfam" id="PF06429"/>
    </source>
</evidence>